<dbReference type="InterPro" id="IPR025359">
    <property type="entry name" value="SduA_C"/>
</dbReference>
<gene>
    <name evidence="2" type="ORF">MetexDRAFT_0944</name>
</gene>
<name>H1KE82_METEX</name>
<dbReference type="PATRIC" id="fig|882800.3.peg.914"/>
<feature type="domain" description="Shedu protein SduA C-terminal" evidence="1">
    <location>
        <begin position="192"/>
        <end position="338"/>
    </location>
</feature>
<dbReference type="Proteomes" id="UP000004382">
    <property type="component" value="Unassembled WGS sequence"/>
</dbReference>
<dbReference type="RefSeq" id="WP_003597475.1">
    <property type="nucleotide sequence ID" value="NZ_AGJK01000014.1"/>
</dbReference>
<sequence length="362" mass="40844">MEPTKVYVDKRDPSISPNLLGRKECVLKDGQADRSKVRRIARLTSVRDQHTGEHHHDTLTIKTIALSKTACEVDRKRSVQLGGDETRRLADFLAASGSGSVPSDTGGYIVMPAKGSPANVIRALQDLTATDRMDALAMLLREASEKPAILGDLVARLAADEGFIEKAVAAMNLAVYRQVLARLEAMIEDPATKEGQFQKLLEEQPWLFGSEYSCILDRRRWTRDEITDFVPRRSTDGRVELIEIKTPLHGKTLFNWDASHKVWAPGIELSRVVAQAEHYLERLDRNRDSILANDREDVTKMRARIIIGRDKDDDQRNALRRHNGHLHRIEIITFDGLLAIARRVLRYFEDTATEGAAVHTDR</sequence>
<proteinExistence type="predicted"/>
<protein>
    <recommendedName>
        <fullName evidence="1">Shedu protein SduA C-terminal domain-containing protein</fullName>
    </recommendedName>
</protein>
<evidence type="ECO:0000313" key="3">
    <source>
        <dbReference type="Proteomes" id="UP000004382"/>
    </source>
</evidence>
<dbReference type="Pfam" id="PF14082">
    <property type="entry name" value="SduA_C"/>
    <property type="match status" value="1"/>
</dbReference>
<comment type="caution">
    <text evidence="2">The sequence shown here is derived from an EMBL/GenBank/DDBJ whole genome shotgun (WGS) entry which is preliminary data.</text>
</comment>
<evidence type="ECO:0000259" key="1">
    <source>
        <dbReference type="Pfam" id="PF14082"/>
    </source>
</evidence>
<accession>H1KE82</accession>
<evidence type="ECO:0000313" key="2">
    <source>
        <dbReference type="EMBL" id="EHP94199.1"/>
    </source>
</evidence>
<dbReference type="AlphaFoldDB" id="H1KE82"/>
<dbReference type="EMBL" id="AGJK01000014">
    <property type="protein sequence ID" value="EHP94199.1"/>
    <property type="molecule type" value="Genomic_DNA"/>
</dbReference>
<organism evidence="2 3">
    <name type="scientific">Methylorubrum extorquens DSM 13060</name>
    <dbReference type="NCBI Taxonomy" id="882800"/>
    <lineage>
        <taxon>Bacteria</taxon>
        <taxon>Pseudomonadati</taxon>
        <taxon>Pseudomonadota</taxon>
        <taxon>Alphaproteobacteria</taxon>
        <taxon>Hyphomicrobiales</taxon>
        <taxon>Methylobacteriaceae</taxon>
        <taxon>Methylorubrum</taxon>
    </lineage>
</organism>
<reference evidence="2 3" key="1">
    <citation type="submission" date="2011-09" db="EMBL/GenBank/DDBJ databases">
        <title>The draft genome of Methylobacterium extorquens DSM 13060.</title>
        <authorList>
            <consortium name="US DOE Joint Genome Institute (JGI-PGF)"/>
            <person name="Lucas S."/>
            <person name="Han J."/>
            <person name="Lapidus A."/>
            <person name="Cheng J.-F."/>
            <person name="Goodwin L."/>
            <person name="Pitluck S."/>
            <person name="Peters L."/>
            <person name="Land M.L."/>
            <person name="Hauser L."/>
            <person name="Koskimaki J."/>
            <person name="Halonen O."/>
            <person name="Pirttila A."/>
            <person name="Frank C."/>
            <person name="Woyke T.J."/>
        </authorList>
    </citation>
    <scope>NUCLEOTIDE SEQUENCE [LARGE SCALE GENOMIC DNA]</scope>
    <source>
        <strain evidence="2 3">DSM 13060</strain>
    </source>
</reference>